<feature type="region of interest" description="Disordered" evidence="1">
    <location>
        <begin position="1"/>
        <end position="198"/>
    </location>
</feature>
<dbReference type="AlphaFoldDB" id="A0A0K8PRQ5"/>
<evidence type="ECO:0000313" key="3">
    <source>
        <dbReference type="Proteomes" id="UP000053859"/>
    </source>
</evidence>
<feature type="compositionally biased region" description="Basic residues" evidence="1">
    <location>
        <begin position="20"/>
        <end position="32"/>
    </location>
</feature>
<organism evidence="2 3">
    <name type="scientific">Streptomyces azureus</name>
    <dbReference type="NCBI Taxonomy" id="146537"/>
    <lineage>
        <taxon>Bacteria</taxon>
        <taxon>Bacillati</taxon>
        <taxon>Actinomycetota</taxon>
        <taxon>Actinomycetes</taxon>
        <taxon>Kitasatosporales</taxon>
        <taxon>Streptomycetaceae</taxon>
        <taxon>Streptomyces</taxon>
    </lineage>
</organism>
<dbReference type="Proteomes" id="UP000053859">
    <property type="component" value="Unassembled WGS sequence"/>
</dbReference>
<dbReference type="EMBL" id="DF968333">
    <property type="protein sequence ID" value="GAP50398.1"/>
    <property type="molecule type" value="Genomic_DNA"/>
</dbReference>
<evidence type="ECO:0000313" key="2">
    <source>
        <dbReference type="EMBL" id="GAP50398.1"/>
    </source>
</evidence>
<sequence length="198" mass="20873">PGGWGLGRRCAGRRGAGPRGARRRGAGRRCLARPRTALPGPGRRNPGRGRLPLPHRPPHEPPPGLRRCGRRRQPPRRHTPRPPPRVVRGAPGDRPGAVPGRGGRPAGPGPGPGAGGRPTAAPHRRPAAARGVAVRGADQTDRQGDRPHPRQAAGPPLDHGLRGRGPAQQDGDGLERPRGERTAPAALHLHRTAPEKEI</sequence>
<feature type="non-terminal residue" evidence="2">
    <location>
        <position position="198"/>
    </location>
</feature>
<reference evidence="2" key="1">
    <citation type="journal article" date="2015" name="Genome Announc.">
        <title>Draft Genome Sequence of Thiostrepton-Producing Streptomyces azureus ATCC 14921.</title>
        <authorList>
            <person name="Sakihara K."/>
            <person name="Maeda J."/>
            <person name="Tashiro K."/>
            <person name="Fujino Y."/>
            <person name="Kuhara S."/>
            <person name="Ohshima T."/>
            <person name="Ogata S."/>
            <person name="Doi K."/>
        </authorList>
    </citation>
    <scope>NUCLEOTIDE SEQUENCE [LARGE SCALE GENOMIC DNA]</scope>
    <source>
        <strain evidence="2">ATCC14921</strain>
    </source>
</reference>
<protein>
    <submittedName>
        <fullName evidence="2">Uncharacterized protein</fullName>
    </submittedName>
</protein>
<accession>A0A0K8PRQ5</accession>
<feature type="compositionally biased region" description="Low complexity" evidence="1">
    <location>
        <begin position="86"/>
        <end position="98"/>
    </location>
</feature>
<gene>
    <name evidence="2" type="ORF">SAZU_5255</name>
</gene>
<evidence type="ECO:0000256" key="1">
    <source>
        <dbReference type="SAM" id="MobiDB-lite"/>
    </source>
</evidence>
<dbReference type="PATRIC" id="fig|146537.3.peg.5529"/>
<feature type="compositionally biased region" description="Low complexity" evidence="1">
    <location>
        <begin position="128"/>
        <end position="137"/>
    </location>
</feature>
<feature type="compositionally biased region" description="Basic residues" evidence="1">
    <location>
        <begin position="67"/>
        <end position="80"/>
    </location>
</feature>
<proteinExistence type="predicted"/>
<keyword evidence="3" id="KW-1185">Reference proteome</keyword>
<feature type="non-terminal residue" evidence="2">
    <location>
        <position position="1"/>
    </location>
</feature>
<feature type="compositionally biased region" description="Gly residues" evidence="1">
    <location>
        <begin position="99"/>
        <end position="116"/>
    </location>
</feature>
<name>A0A0K8PRQ5_STRAJ</name>
<feature type="compositionally biased region" description="Basic and acidic residues" evidence="1">
    <location>
        <begin position="138"/>
        <end position="148"/>
    </location>
</feature>
<feature type="compositionally biased region" description="Low complexity" evidence="1">
    <location>
        <begin position="33"/>
        <end position="52"/>
    </location>
</feature>